<accession>A0A1H9JU19</accession>
<organism evidence="1 2">
    <name type="scientific">Streptomyces radiopugnans</name>
    <dbReference type="NCBI Taxonomy" id="403935"/>
    <lineage>
        <taxon>Bacteria</taxon>
        <taxon>Bacillati</taxon>
        <taxon>Actinomycetota</taxon>
        <taxon>Actinomycetes</taxon>
        <taxon>Kitasatosporales</taxon>
        <taxon>Streptomycetaceae</taxon>
        <taxon>Streptomyces</taxon>
    </lineage>
</organism>
<protein>
    <submittedName>
        <fullName evidence="1">Uncharacterized protein</fullName>
    </submittedName>
</protein>
<proteinExistence type="predicted"/>
<sequence>MPRSRSKHFVEFVKKWTVESTVRISGQSELLHLARTSSRSLWDDRAVLRSVEVTAELVCPRRDEAFHNLRWQQRLELSLDCFVCGRTGRTTSFRYGQEHALCSADRERPEHPAAARIAAFDITDERERTALRVFVDYWWAPFHDAKRDQAAATLPLTPWVRLHLGYYCPQARQSGAFDIQTNMVRPVRDACGHCDHPLATSEEAPAVRLLT</sequence>
<dbReference type="STRING" id="403935.SAMN05216481_11962"/>
<evidence type="ECO:0000313" key="2">
    <source>
        <dbReference type="Proteomes" id="UP000199055"/>
    </source>
</evidence>
<dbReference type="EMBL" id="FOET01000019">
    <property type="protein sequence ID" value="SEQ90511.1"/>
    <property type="molecule type" value="Genomic_DNA"/>
</dbReference>
<evidence type="ECO:0000313" key="1">
    <source>
        <dbReference type="EMBL" id="SEQ90511.1"/>
    </source>
</evidence>
<reference evidence="1 2" key="1">
    <citation type="submission" date="2016-10" db="EMBL/GenBank/DDBJ databases">
        <authorList>
            <person name="de Groot N.N."/>
        </authorList>
    </citation>
    <scope>NUCLEOTIDE SEQUENCE [LARGE SCALE GENOMIC DNA]</scope>
    <source>
        <strain evidence="1 2">CGMCC 4.3519</strain>
    </source>
</reference>
<gene>
    <name evidence="1" type="ORF">SAMN05216481_11962</name>
</gene>
<keyword evidence="2" id="KW-1185">Reference proteome</keyword>
<dbReference type="Proteomes" id="UP000199055">
    <property type="component" value="Unassembled WGS sequence"/>
</dbReference>
<dbReference type="AlphaFoldDB" id="A0A1H9JU19"/>
<name>A0A1H9JU19_9ACTN</name>